<reference evidence="1" key="1">
    <citation type="submission" date="2020-03" db="EMBL/GenBank/DDBJ databases">
        <title>The deep terrestrial virosphere.</title>
        <authorList>
            <person name="Holmfeldt K."/>
            <person name="Nilsson E."/>
            <person name="Simone D."/>
            <person name="Lopez-Fernandez M."/>
            <person name="Wu X."/>
            <person name="de Brujin I."/>
            <person name="Lundin D."/>
            <person name="Andersson A."/>
            <person name="Bertilsson S."/>
            <person name="Dopson M."/>
        </authorList>
    </citation>
    <scope>NUCLEOTIDE SEQUENCE</scope>
    <source>
        <strain evidence="1">TM448A09051</strain>
    </source>
</reference>
<sequence>MKERKKEAPICPRCNGKDVRSRIRTEDYWCRRCGYIGPREEFIRKEDEVR</sequence>
<dbReference type="Gene3D" id="2.40.50.1010">
    <property type="match status" value="1"/>
</dbReference>
<organism evidence="1">
    <name type="scientific">viral metagenome</name>
    <dbReference type="NCBI Taxonomy" id="1070528"/>
    <lineage>
        <taxon>unclassified sequences</taxon>
        <taxon>metagenomes</taxon>
        <taxon>organismal metagenomes</taxon>
    </lineage>
</organism>
<gene>
    <name evidence="1" type="ORF">TM448A09051_0005</name>
</gene>
<name>A0A6H2A692_9ZZZZ</name>
<accession>A0A6H2A692</accession>
<protein>
    <submittedName>
        <fullName evidence="1">Uncharacterized protein</fullName>
    </submittedName>
</protein>
<dbReference type="EMBL" id="MT144586">
    <property type="protein sequence ID" value="QJA55298.1"/>
    <property type="molecule type" value="Genomic_DNA"/>
</dbReference>
<proteinExistence type="predicted"/>
<dbReference type="AlphaFoldDB" id="A0A6H2A692"/>
<evidence type="ECO:0000313" key="1">
    <source>
        <dbReference type="EMBL" id="QJA55298.1"/>
    </source>
</evidence>
<dbReference type="SUPFAM" id="SSF57783">
    <property type="entry name" value="Zinc beta-ribbon"/>
    <property type="match status" value="1"/>
</dbReference>